<evidence type="ECO:0008006" key="3">
    <source>
        <dbReference type="Google" id="ProtNLM"/>
    </source>
</evidence>
<proteinExistence type="predicted"/>
<evidence type="ECO:0000313" key="2">
    <source>
        <dbReference type="Proteomes" id="UP001138500"/>
    </source>
</evidence>
<reference evidence="1 2" key="1">
    <citation type="journal article" date="2018" name="IMA Fungus">
        <title>IMA Genome-F 10: Nine draft genome sequences of Claviceps purpurea s.lat., including C. arundinis, C. humidiphila, and C. cf. spartinae, pseudomolecules for the pitch canker pathogen Fusarium circinatum, draft genome of Davidsoniella eucalypti, Grosmannia galeiformis, Quambalaria eucalypti, and Teratosphaeria destructans.</title>
        <authorList>
            <person name="Wingfield B.D."/>
            <person name="Liu M."/>
            <person name="Nguyen H.D."/>
            <person name="Lane F.A."/>
            <person name="Morgan S.W."/>
            <person name="De Vos L."/>
            <person name="Wilken P.M."/>
            <person name="Duong T.A."/>
            <person name="Aylward J."/>
            <person name="Coetzee M.P."/>
            <person name="Dadej K."/>
            <person name="De Beer Z.W."/>
            <person name="Findlay W."/>
            <person name="Havenga M."/>
            <person name="Kolarik M."/>
            <person name="Menzies J.G."/>
            <person name="Naidoo K."/>
            <person name="Pochopski O."/>
            <person name="Shoukouhi P."/>
            <person name="Santana Q.C."/>
            <person name="Seifert K.A."/>
            <person name="Soal N."/>
            <person name="Steenkamp E.T."/>
            <person name="Tatham C.T."/>
            <person name="van der Nest M.A."/>
            <person name="Wingfield M.J."/>
        </authorList>
    </citation>
    <scope>NUCLEOTIDE SEQUENCE [LARGE SCALE GENOMIC DNA]</scope>
    <source>
        <strain evidence="1">CMW44962</strain>
    </source>
</reference>
<comment type="caution">
    <text evidence="1">The sequence shown here is derived from an EMBL/GenBank/DDBJ whole genome shotgun (WGS) entry which is preliminary data.</text>
</comment>
<reference evidence="1 2" key="2">
    <citation type="journal article" date="2021" name="Curr. Genet.">
        <title>Genetic response to nitrogen starvation in the aggressive Eucalyptus foliar pathogen Teratosphaeria destructans.</title>
        <authorList>
            <person name="Havenga M."/>
            <person name="Wingfield B.D."/>
            <person name="Wingfield M.J."/>
            <person name="Dreyer L.L."/>
            <person name="Roets F."/>
            <person name="Aylward J."/>
        </authorList>
    </citation>
    <scope>NUCLEOTIDE SEQUENCE [LARGE SCALE GENOMIC DNA]</scope>
    <source>
        <strain evidence="1">CMW44962</strain>
    </source>
</reference>
<dbReference type="Proteomes" id="UP001138500">
    <property type="component" value="Unassembled WGS sequence"/>
</dbReference>
<name>A0A9W7VZ97_9PEZI</name>
<protein>
    <recommendedName>
        <fullName evidence="3">F-box domain-containing protein</fullName>
    </recommendedName>
</protein>
<accession>A0A9W7VZ97</accession>
<organism evidence="1 2">
    <name type="scientific">Teratosphaeria destructans</name>
    <dbReference type="NCBI Taxonomy" id="418781"/>
    <lineage>
        <taxon>Eukaryota</taxon>
        <taxon>Fungi</taxon>
        <taxon>Dikarya</taxon>
        <taxon>Ascomycota</taxon>
        <taxon>Pezizomycotina</taxon>
        <taxon>Dothideomycetes</taxon>
        <taxon>Dothideomycetidae</taxon>
        <taxon>Mycosphaerellales</taxon>
        <taxon>Teratosphaeriaceae</taxon>
        <taxon>Teratosphaeria</taxon>
    </lineage>
</organism>
<dbReference type="EMBL" id="RIBY02002267">
    <property type="protein sequence ID" value="KAH9821393.1"/>
    <property type="molecule type" value="Genomic_DNA"/>
</dbReference>
<keyword evidence="2" id="KW-1185">Reference proteome</keyword>
<sequence>MDQQPTDRLAKPGLLSIPSELRLQIFGRVLPSDSWANFHIHGQVYDLMSRDAVIDVVQSPGRTDVLRVCRQFYDEASEVLHLRAHTTVTIRAPGSRAYSMNSLCLGHTDHTKTFTLLKDLKLVIELPRHQSDGHAEHLARIEAFVQSNECGRNLRKLVVVLRLPDGKGVPRDVEKYLVALSGLKFNGRVYVDFDMVRRMTMMCLSFADGWLV</sequence>
<dbReference type="OrthoDB" id="2951834at2759"/>
<dbReference type="AlphaFoldDB" id="A0A9W7VZ97"/>
<evidence type="ECO:0000313" key="1">
    <source>
        <dbReference type="EMBL" id="KAH9821393.1"/>
    </source>
</evidence>
<gene>
    <name evidence="1" type="ORF">Tdes44962_MAKER04990</name>
</gene>